<evidence type="ECO:0000256" key="2">
    <source>
        <dbReference type="ARBA" id="ARBA00005801"/>
    </source>
</evidence>
<dbReference type="Proteomes" id="UP001064632">
    <property type="component" value="Chromosome"/>
</dbReference>
<accession>A0ABY6BD87</accession>
<evidence type="ECO:0000259" key="13">
    <source>
        <dbReference type="Pfam" id="PF06750"/>
    </source>
</evidence>
<feature type="domain" description="Prepilin type IV endopeptidase peptidase" evidence="12">
    <location>
        <begin position="159"/>
        <end position="266"/>
    </location>
</feature>
<evidence type="ECO:0000256" key="7">
    <source>
        <dbReference type="ARBA" id="ARBA00023136"/>
    </source>
</evidence>
<evidence type="ECO:0000256" key="9">
    <source>
        <dbReference type="RuleBase" id="RU003794"/>
    </source>
</evidence>
<feature type="domain" description="Prepilin peptidase A24 N-terminal" evidence="13">
    <location>
        <begin position="17"/>
        <end position="148"/>
    </location>
</feature>
<evidence type="ECO:0000256" key="5">
    <source>
        <dbReference type="ARBA" id="ARBA00022692"/>
    </source>
</evidence>
<evidence type="ECO:0000256" key="6">
    <source>
        <dbReference type="ARBA" id="ARBA00022989"/>
    </source>
</evidence>
<feature type="transmembrane region" description="Helical" evidence="11">
    <location>
        <begin position="205"/>
        <end position="226"/>
    </location>
</feature>
<gene>
    <name evidence="14" type="ORF">N4264_23690</name>
</gene>
<comment type="similarity">
    <text evidence="2 8">Belongs to the peptidase A24 family.</text>
</comment>
<feature type="transmembrane region" description="Helical" evidence="11">
    <location>
        <begin position="181"/>
        <end position="199"/>
    </location>
</feature>
<dbReference type="InterPro" id="IPR014032">
    <property type="entry name" value="Peptidase_A24A_bac"/>
</dbReference>
<evidence type="ECO:0000256" key="4">
    <source>
        <dbReference type="ARBA" id="ARBA00022519"/>
    </source>
</evidence>
<keyword evidence="7 11" id="KW-0472">Membrane</keyword>
<feature type="transmembrane region" description="Helical" evidence="11">
    <location>
        <begin position="128"/>
        <end position="148"/>
    </location>
</feature>
<evidence type="ECO:0000256" key="10">
    <source>
        <dbReference type="SAM" id="MobiDB-lite"/>
    </source>
</evidence>
<dbReference type="InterPro" id="IPR050882">
    <property type="entry name" value="Prepilin_peptidase/N-MTase"/>
</dbReference>
<evidence type="ECO:0000256" key="3">
    <source>
        <dbReference type="ARBA" id="ARBA00022475"/>
    </source>
</evidence>
<evidence type="ECO:0000313" key="14">
    <source>
        <dbReference type="EMBL" id="UXI67704.1"/>
    </source>
</evidence>
<dbReference type="RefSeq" id="WP_261694674.1">
    <property type="nucleotide sequence ID" value="NZ_CP104694.1"/>
</dbReference>
<keyword evidence="9" id="KW-0645">Protease</keyword>
<feature type="transmembrane region" description="Helical" evidence="11">
    <location>
        <begin position="283"/>
        <end position="306"/>
    </location>
</feature>
<dbReference type="EC" id="2.1.1.-" evidence="9"/>
<feature type="transmembrane region" description="Helical" evidence="11">
    <location>
        <begin position="154"/>
        <end position="174"/>
    </location>
</feature>
<keyword evidence="5 9" id="KW-0812">Transmembrane</keyword>
<comment type="subcellular location">
    <subcellularLocation>
        <location evidence="1">Cell inner membrane</location>
        <topology evidence="1">Multi-pass membrane protein</topology>
    </subcellularLocation>
    <subcellularLocation>
        <location evidence="9">Cell membrane</location>
        <topology evidence="9">Multi-pass membrane protein</topology>
    </subcellularLocation>
</comment>
<protein>
    <recommendedName>
        <fullName evidence="9">Prepilin leader peptidase/N-methyltransferase</fullName>
        <ecNumber evidence="9">2.1.1.-</ecNumber>
        <ecNumber evidence="9">3.4.23.43</ecNumber>
    </recommendedName>
</protein>
<keyword evidence="3" id="KW-1003">Cell membrane</keyword>
<reference evidence="14" key="1">
    <citation type="submission" date="2022-09" db="EMBL/GenBank/DDBJ databases">
        <title>Tahibacter sp. nov., isolated from a fresh water.</title>
        <authorList>
            <person name="Baek J.H."/>
            <person name="Lee J.K."/>
            <person name="Kim J.M."/>
            <person name="Jeon C.O."/>
        </authorList>
    </citation>
    <scope>NUCLEOTIDE SEQUENCE</scope>
    <source>
        <strain evidence="14">W38</strain>
    </source>
</reference>
<keyword evidence="9" id="KW-0489">Methyltransferase</keyword>
<evidence type="ECO:0000259" key="12">
    <source>
        <dbReference type="Pfam" id="PF01478"/>
    </source>
</evidence>
<dbReference type="InterPro" id="IPR010627">
    <property type="entry name" value="Prepilin_pept_A24_N"/>
</dbReference>
<name>A0ABY6BD87_9GAMM</name>
<dbReference type="EC" id="3.4.23.43" evidence="9"/>
<dbReference type="Pfam" id="PF01478">
    <property type="entry name" value="Peptidase_A24"/>
    <property type="match status" value="1"/>
</dbReference>
<feature type="transmembrane region" description="Helical" evidence="11">
    <location>
        <begin position="12"/>
        <end position="33"/>
    </location>
</feature>
<proteinExistence type="inferred from homology"/>
<keyword evidence="9" id="KW-0808">Transferase</keyword>
<comment type="function">
    <text evidence="9">Plays an essential role in type IV pili and type II pseudopili formation by proteolytically removing the leader sequence from substrate proteins and subsequently monomethylating the alpha-amino group of the newly exposed N-terminal phenylalanine.</text>
</comment>
<feature type="transmembrane region" description="Helical" evidence="11">
    <location>
        <begin position="238"/>
        <end position="271"/>
    </location>
</feature>
<dbReference type="PANTHER" id="PTHR30487">
    <property type="entry name" value="TYPE 4 PREPILIN-LIKE PROTEINS LEADER PEPTIDE-PROCESSING ENZYME"/>
    <property type="match status" value="1"/>
</dbReference>
<keyword evidence="4" id="KW-0997">Cell inner membrane</keyword>
<evidence type="ECO:0000256" key="8">
    <source>
        <dbReference type="RuleBase" id="RU003793"/>
    </source>
</evidence>
<dbReference type="PRINTS" id="PR00864">
    <property type="entry name" value="PREPILNPTASE"/>
</dbReference>
<dbReference type="Gene3D" id="1.20.120.1220">
    <property type="match status" value="1"/>
</dbReference>
<keyword evidence="9" id="KW-0511">Multifunctional enzyme</keyword>
<organism evidence="14 15">
    <name type="scientific">Tahibacter amnicola</name>
    <dbReference type="NCBI Taxonomy" id="2976241"/>
    <lineage>
        <taxon>Bacteria</taxon>
        <taxon>Pseudomonadati</taxon>
        <taxon>Pseudomonadota</taxon>
        <taxon>Gammaproteobacteria</taxon>
        <taxon>Lysobacterales</taxon>
        <taxon>Rhodanobacteraceae</taxon>
        <taxon>Tahibacter</taxon>
    </lineage>
</organism>
<dbReference type="EMBL" id="CP104694">
    <property type="protein sequence ID" value="UXI67704.1"/>
    <property type="molecule type" value="Genomic_DNA"/>
</dbReference>
<dbReference type="Pfam" id="PF06750">
    <property type="entry name" value="A24_N_bact"/>
    <property type="match status" value="1"/>
</dbReference>
<comment type="catalytic activity">
    <reaction evidence="9">
        <text>Typically cleaves a -Gly-|-Phe- bond to release an N-terminal, basic peptide of 5-8 residues from type IV prepilin, and then N-methylates the new N-terminal amino group, the methyl donor being S-adenosyl-L-methionine.</text>
        <dbReference type="EC" id="3.4.23.43"/>
    </reaction>
</comment>
<keyword evidence="15" id="KW-1185">Reference proteome</keyword>
<evidence type="ECO:0000256" key="1">
    <source>
        <dbReference type="ARBA" id="ARBA00004429"/>
    </source>
</evidence>
<dbReference type="PANTHER" id="PTHR30487:SF0">
    <property type="entry name" value="PREPILIN LEADER PEPTIDASE_N-METHYLTRANSFERASE-RELATED"/>
    <property type="match status" value="1"/>
</dbReference>
<sequence>MGDLYLEGWPLLAVASLFGLIVGSFLNVVILRLPPRLMHEWRAQSREFLGLGTAPAEAQPSSEATTTPDPSASDNSPAPAETPPPDIVFVSSHCPVCKHALSPLDNIPLVSWLVLGGRCRYCKTPISIQYPLIEALSAFAAFVVVWQFGFTLQAAAALALTFCLIALAGIDFHTQLLPDNITVPLLWVGLLLSLIPVFATPSSAILGAVIGYLSLWSVYWAFKLLTGKEGMGYGDFKLLAALGAWLGPVSLLPIILISSLVGAILGMLILYFRGQDRSTPIPFGPFIAIAGWIYLVAGQRLTATFLQYGPTW</sequence>
<evidence type="ECO:0000256" key="11">
    <source>
        <dbReference type="SAM" id="Phobius"/>
    </source>
</evidence>
<keyword evidence="6 11" id="KW-1133">Transmembrane helix</keyword>
<evidence type="ECO:0000313" key="15">
    <source>
        <dbReference type="Proteomes" id="UP001064632"/>
    </source>
</evidence>
<feature type="region of interest" description="Disordered" evidence="10">
    <location>
        <begin position="57"/>
        <end position="81"/>
    </location>
</feature>
<keyword evidence="9" id="KW-0378">Hydrolase</keyword>
<feature type="compositionally biased region" description="Low complexity" evidence="10">
    <location>
        <begin position="65"/>
        <end position="79"/>
    </location>
</feature>
<dbReference type="InterPro" id="IPR000045">
    <property type="entry name" value="Prepilin_IV_endopep_pep"/>
</dbReference>